<dbReference type="AlphaFoldDB" id="A0A816JWJ6"/>
<dbReference type="EMBL" id="HG994366">
    <property type="protein sequence ID" value="CAF1910241.1"/>
    <property type="molecule type" value="Genomic_DNA"/>
</dbReference>
<protein>
    <submittedName>
        <fullName evidence="2">(rape) hypothetical protein</fullName>
    </submittedName>
</protein>
<name>A0A816JWJ6_BRANA</name>
<organism evidence="2">
    <name type="scientific">Brassica napus</name>
    <name type="common">Rape</name>
    <dbReference type="NCBI Taxonomy" id="3708"/>
    <lineage>
        <taxon>Eukaryota</taxon>
        <taxon>Viridiplantae</taxon>
        <taxon>Streptophyta</taxon>
        <taxon>Embryophyta</taxon>
        <taxon>Tracheophyta</taxon>
        <taxon>Spermatophyta</taxon>
        <taxon>Magnoliopsida</taxon>
        <taxon>eudicotyledons</taxon>
        <taxon>Gunneridae</taxon>
        <taxon>Pentapetalae</taxon>
        <taxon>rosids</taxon>
        <taxon>malvids</taxon>
        <taxon>Brassicales</taxon>
        <taxon>Brassicaceae</taxon>
        <taxon>Brassiceae</taxon>
        <taxon>Brassica</taxon>
    </lineage>
</organism>
<feature type="compositionally biased region" description="Polar residues" evidence="1">
    <location>
        <begin position="257"/>
        <end position="274"/>
    </location>
</feature>
<reference evidence="2" key="1">
    <citation type="submission" date="2021-01" db="EMBL/GenBank/DDBJ databases">
        <authorList>
            <consortium name="Genoscope - CEA"/>
            <person name="William W."/>
        </authorList>
    </citation>
    <scope>NUCLEOTIDE SEQUENCE</scope>
</reference>
<proteinExistence type="predicted"/>
<accession>A0A816JWJ6</accession>
<evidence type="ECO:0000256" key="1">
    <source>
        <dbReference type="SAM" id="MobiDB-lite"/>
    </source>
</evidence>
<feature type="region of interest" description="Disordered" evidence="1">
    <location>
        <begin position="257"/>
        <end position="281"/>
    </location>
</feature>
<sequence>MNDSLVFSEQQFPHFLLACRRALKLKHRNIRGRESDSFGDDDISLCEEAVAYAVWVSLKLLSIHVVGTLLPLNSSCSNLSFLMSRISAALTKNPLSYQLGGVSAASFSNQDGEELDNTIALQLRLLVSFMPLAGCDSLSVSQENGFSGEGMINTTTKVALEALLTSFTLSSSSSSSFSSFSASVGGCLFFGSVTHTGSSSMDSCRFFGSVKDTGSSSALTTPNLYELLCRIFSSGCLVTSDIISVSMHQTSLQSSSEFPSVSLPTRSSSAQPSSGEGKITKEKELPLEHQIELQFLLCELGIGL</sequence>
<dbReference type="Proteomes" id="UP001295469">
    <property type="component" value="Chromosome C02"/>
</dbReference>
<evidence type="ECO:0000313" key="2">
    <source>
        <dbReference type="EMBL" id="CAF1910241.1"/>
    </source>
</evidence>
<gene>
    <name evidence="2" type="ORF">DARMORV10_C02P30870.1</name>
</gene>